<evidence type="ECO:0000313" key="3">
    <source>
        <dbReference type="Proteomes" id="UP000054558"/>
    </source>
</evidence>
<dbReference type="OrthoDB" id="1714528at2759"/>
<dbReference type="Gene3D" id="3.10.20.370">
    <property type="match status" value="1"/>
</dbReference>
<dbReference type="PANTHER" id="PTHR34072">
    <property type="entry name" value="ENZYMATIC POLYPROTEIN-RELATED"/>
    <property type="match status" value="1"/>
</dbReference>
<gene>
    <name evidence="2" type="ORF">KFL_005690060</name>
</gene>
<proteinExistence type="predicted"/>
<dbReference type="AlphaFoldDB" id="A0A1Y1IL48"/>
<feature type="domain" description="Reverse transcriptase/retrotransposon-derived protein RNase H-like" evidence="1">
    <location>
        <begin position="19"/>
        <end position="70"/>
    </location>
</feature>
<accession>A0A1Y1IL48</accession>
<reference evidence="2 3" key="1">
    <citation type="journal article" date="2014" name="Nat. Commun.">
        <title>Klebsormidium flaccidum genome reveals primary factors for plant terrestrial adaptation.</title>
        <authorList>
            <person name="Hori K."/>
            <person name="Maruyama F."/>
            <person name="Fujisawa T."/>
            <person name="Togashi T."/>
            <person name="Yamamoto N."/>
            <person name="Seo M."/>
            <person name="Sato S."/>
            <person name="Yamada T."/>
            <person name="Mori H."/>
            <person name="Tajima N."/>
            <person name="Moriyama T."/>
            <person name="Ikeuchi M."/>
            <person name="Watanabe M."/>
            <person name="Wada H."/>
            <person name="Kobayashi K."/>
            <person name="Saito M."/>
            <person name="Masuda T."/>
            <person name="Sasaki-Sekimoto Y."/>
            <person name="Mashiguchi K."/>
            <person name="Awai K."/>
            <person name="Shimojima M."/>
            <person name="Masuda S."/>
            <person name="Iwai M."/>
            <person name="Nobusawa T."/>
            <person name="Narise T."/>
            <person name="Kondo S."/>
            <person name="Saito H."/>
            <person name="Sato R."/>
            <person name="Murakawa M."/>
            <person name="Ihara Y."/>
            <person name="Oshima-Yamada Y."/>
            <person name="Ohtaka K."/>
            <person name="Satoh M."/>
            <person name="Sonobe K."/>
            <person name="Ishii M."/>
            <person name="Ohtani R."/>
            <person name="Kanamori-Sato M."/>
            <person name="Honoki R."/>
            <person name="Miyazaki D."/>
            <person name="Mochizuki H."/>
            <person name="Umetsu J."/>
            <person name="Higashi K."/>
            <person name="Shibata D."/>
            <person name="Kamiya Y."/>
            <person name="Sato N."/>
            <person name="Nakamura Y."/>
            <person name="Tabata S."/>
            <person name="Ida S."/>
            <person name="Kurokawa K."/>
            <person name="Ohta H."/>
        </authorList>
    </citation>
    <scope>NUCLEOTIDE SEQUENCE [LARGE SCALE GENOMIC DNA]</scope>
    <source>
        <strain evidence="2 3">NIES-2285</strain>
    </source>
</reference>
<evidence type="ECO:0000313" key="2">
    <source>
        <dbReference type="EMBL" id="GAQ89851.1"/>
    </source>
</evidence>
<dbReference type="Pfam" id="PF17919">
    <property type="entry name" value="RT_RNaseH_2"/>
    <property type="match status" value="1"/>
</dbReference>
<dbReference type="InterPro" id="IPR043502">
    <property type="entry name" value="DNA/RNA_pol_sf"/>
</dbReference>
<protein>
    <recommendedName>
        <fullName evidence="1">Reverse transcriptase/retrotransposon-derived protein RNase H-like domain-containing protein</fullName>
    </recommendedName>
</protein>
<dbReference type="InterPro" id="IPR041577">
    <property type="entry name" value="RT_RNaseH_2"/>
</dbReference>
<dbReference type="EMBL" id="DF237518">
    <property type="protein sequence ID" value="GAQ89851.1"/>
    <property type="molecule type" value="Genomic_DNA"/>
</dbReference>
<sequence length="86" mass="9624">METGHNEGLAVTIAAFIGPDFNREFELHTDWSAQGLGGVLTQRDDDGNEYVVAYASRSCNKTERNYSSYHEIFDGGPANYRPRHEA</sequence>
<dbReference type="Proteomes" id="UP000054558">
    <property type="component" value="Unassembled WGS sequence"/>
</dbReference>
<evidence type="ECO:0000259" key="1">
    <source>
        <dbReference type="Pfam" id="PF17919"/>
    </source>
</evidence>
<keyword evidence="3" id="KW-1185">Reference proteome</keyword>
<organism evidence="2 3">
    <name type="scientific">Klebsormidium nitens</name>
    <name type="common">Green alga</name>
    <name type="synonym">Ulothrix nitens</name>
    <dbReference type="NCBI Taxonomy" id="105231"/>
    <lineage>
        <taxon>Eukaryota</taxon>
        <taxon>Viridiplantae</taxon>
        <taxon>Streptophyta</taxon>
        <taxon>Klebsormidiophyceae</taxon>
        <taxon>Klebsormidiales</taxon>
        <taxon>Klebsormidiaceae</taxon>
        <taxon>Klebsormidium</taxon>
    </lineage>
</organism>
<dbReference type="SUPFAM" id="SSF56672">
    <property type="entry name" value="DNA/RNA polymerases"/>
    <property type="match status" value="1"/>
</dbReference>
<name>A0A1Y1IL48_KLENI</name>